<proteinExistence type="predicted"/>
<keyword evidence="1" id="KW-0676">Redox-active center</keyword>
<dbReference type="SUPFAM" id="SSF52833">
    <property type="entry name" value="Thioredoxin-like"/>
    <property type="match status" value="1"/>
</dbReference>
<dbReference type="Gene3D" id="3.40.30.10">
    <property type="entry name" value="Glutaredoxin"/>
    <property type="match status" value="1"/>
</dbReference>
<feature type="compositionally biased region" description="Acidic residues" evidence="2">
    <location>
        <begin position="93"/>
        <end position="116"/>
    </location>
</feature>
<dbReference type="InterPro" id="IPR052674">
    <property type="entry name" value="SelWTH-like"/>
</dbReference>
<accession>A0ABC8L1F4</accession>
<evidence type="ECO:0000313" key="3">
    <source>
        <dbReference type="EMBL" id="CAH8367120.1"/>
    </source>
</evidence>
<dbReference type="Proteomes" id="UP001642260">
    <property type="component" value="Unassembled WGS sequence"/>
</dbReference>
<evidence type="ECO:0000256" key="1">
    <source>
        <dbReference type="ARBA" id="ARBA00023284"/>
    </source>
</evidence>
<dbReference type="EMBL" id="CAKOAT010401821">
    <property type="protein sequence ID" value="CAH8367120.1"/>
    <property type="molecule type" value="Genomic_DNA"/>
</dbReference>
<dbReference type="NCBIfam" id="TIGR02174">
    <property type="entry name" value="CXXU_selWTH"/>
    <property type="match status" value="1"/>
</dbReference>
<reference evidence="3 4" key="1">
    <citation type="submission" date="2022-03" db="EMBL/GenBank/DDBJ databases">
        <authorList>
            <person name="Macdonald S."/>
            <person name="Ahmed S."/>
            <person name="Newling K."/>
        </authorList>
    </citation>
    <scope>NUCLEOTIDE SEQUENCE [LARGE SCALE GENOMIC DNA]</scope>
</reference>
<keyword evidence="4" id="KW-1185">Reference proteome</keyword>
<feature type="region of interest" description="Disordered" evidence="2">
    <location>
        <begin position="1"/>
        <end position="120"/>
    </location>
</feature>
<gene>
    <name evidence="3" type="ORF">ERUC_LOCUS30743</name>
</gene>
<comment type="caution">
    <text evidence="3">The sequence shown here is derived from an EMBL/GenBank/DDBJ whole genome shotgun (WGS) entry which is preliminary data.</text>
</comment>
<evidence type="ECO:0000313" key="4">
    <source>
        <dbReference type="Proteomes" id="UP001642260"/>
    </source>
</evidence>
<organism evidence="3 4">
    <name type="scientific">Eruca vesicaria subsp. sativa</name>
    <name type="common">Garden rocket</name>
    <name type="synonym">Eruca sativa</name>
    <dbReference type="NCBI Taxonomy" id="29727"/>
    <lineage>
        <taxon>Eukaryota</taxon>
        <taxon>Viridiplantae</taxon>
        <taxon>Streptophyta</taxon>
        <taxon>Embryophyta</taxon>
        <taxon>Tracheophyta</taxon>
        <taxon>Spermatophyta</taxon>
        <taxon>Magnoliopsida</taxon>
        <taxon>eudicotyledons</taxon>
        <taxon>Gunneridae</taxon>
        <taxon>Pentapetalae</taxon>
        <taxon>rosids</taxon>
        <taxon>malvids</taxon>
        <taxon>Brassicales</taxon>
        <taxon>Brassicaceae</taxon>
        <taxon>Brassiceae</taxon>
        <taxon>Eruca</taxon>
    </lineage>
</organism>
<dbReference type="PANTHER" id="PTHR33638:SF7">
    <property type="entry name" value="SELENOPROTEIN F_M DOMAIN-CONTAINING PROTEIN"/>
    <property type="match status" value="1"/>
</dbReference>
<dbReference type="FunFam" id="3.40.30.10:FF:000361">
    <property type="entry name" value="Selenium binding protein"/>
    <property type="match status" value="1"/>
</dbReference>
<dbReference type="AlphaFoldDB" id="A0ABC8L1F4"/>
<sequence length="205" mass="22727">MAPPKSEGEGKPKSTTVTTPTTRRTRSMDRKTRSQSQGKSPGSSSSSKLMTYESPEKKKRKPKAKETGAASKKIKVEDEEDEPAVEESKKPEEGDDVAAEEEGDDVAAEEGDDDDGAEHKKIAIEHCKQCKSFKERANEVKEGLEKAVPGIIVTLNADKPRRGCFEIREEGGETFVSLLDMKRPFKEMKDLDMEQVIAEIVEKLK</sequence>
<dbReference type="InterPro" id="IPR036249">
    <property type="entry name" value="Thioredoxin-like_sf"/>
</dbReference>
<protein>
    <recommendedName>
        <fullName evidence="5">Selenoprotein H</fullName>
    </recommendedName>
</protein>
<evidence type="ECO:0008006" key="5">
    <source>
        <dbReference type="Google" id="ProtNLM"/>
    </source>
</evidence>
<dbReference type="PANTHER" id="PTHR33638">
    <property type="entry name" value="SELENOPROTEIN H"/>
    <property type="match status" value="1"/>
</dbReference>
<name>A0ABC8L1F4_ERUVS</name>
<feature type="compositionally biased region" description="Basic and acidic residues" evidence="2">
    <location>
        <begin position="1"/>
        <end position="12"/>
    </location>
</feature>
<feature type="compositionally biased region" description="Low complexity" evidence="2">
    <location>
        <begin position="34"/>
        <end position="48"/>
    </location>
</feature>
<evidence type="ECO:0000256" key="2">
    <source>
        <dbReference type="SAM" id="MobiDB-lite"/>
    </source>
</evidence>
<dbReference type="InterPro" id="IPR011893">
    <property type="entry name" value="Selenoprotein_Rdx-typ"/>
</dbReference>